<gene>
    <name evidence="9" type="ORF">CTRI78_v010090</name>
</gene>
<evidence type="ECO:0000256" key="4">
    <source>
        <dbReference type="ARBA" id="ARBA00022679"/>
    </source>
</evidence>
<dbReference type="GO" id="GO:0034245">
    <property type="term" value="C:mitochondrial DNA-directed RNA polymerase complex"/>
    <property type="evidence" value="ECO:0007669"/>
    <property type="project" value="TreeGrafter"/>
</dbReference>
<comment type="subcellular location">
    <subcellularLocation>
        <location evidence="1">Mitochondrion</location>
    </subcellularLocation>
</comment>
<dbReference type="SUPFAM" id="SSF53335">
    <property type="entry name" value="S-adenosyl-L-methionine-dependent methyltransferases"/>
    <property type="match status" value="1"/>
</dbReference>
<dbReference type="InterPro" id="IPR029063">
    <property type="entry name" value="SAM-dependent_MTases_sf"/>
</dbReference>
<keyword evidence="4" id="KW-0808">Transferase</keyword>
<keyword evidence="3" id="KW-0489">Methyltransferase</keyword>
<sequence length="628" mass="70288">MLSKQRPAHARYAFVQSLASVTLRRFASARAGVRSKLTAAHLRASTPIAKELLKTNVWYTRPPPKSTKGKAAATSSTPVTGDRFRVNVVDEKLCDDILAYIGPTLQRHVGCDLVDINPGAGLWSSKLHDFLQPRSHMLMEPDVDLYRPFLEPLLSRPGTKLVPQSGILWKELTQALNHIDQEPRARASGIEPQRNDALLVTANLAYFPKKRYLTFDSVVSLVLYQLLSSVQTGQLFQKYGLVRMLIWTGTKEHNPFLAKCIQTRKKASLEAEFACEWIAEVATSDEAQTEGSRKTWHVRDKWIDVDSSLQTMKRMREQGLEIPKGRKTGATTQAEPYARDGKTHAGLETPFMDKSYFLELEALEDKLLAGAIKKEYKSPEWARLVKLRYLAANNVKDGQTFLDLFNEMRRLGRLRAEGTVDEAELEALEEQWNDAVLALRKNTSPFRLVRDNLHVFEQDPPAMLWDRRPYEPLAVKDDEFFPAVGCSLLDIQPKAVHPLLMETGRGSTRAADHLDILQRSMMGSPLDPASKAIEKIWPGAAEAILPKCPSLTDPKQGGSPGKGEAALTVRVLNEKQWMEILQAYMEWPFRPTYEELIGRLADDVDSAGDEDVGGGNSMSPGVSTGIMQ</sequence>
<keyword evidence="10" id="KW-1185">Reference proteome</keyword>
<protein>
    <recommendedName>
        <fullName evidence="2">Mitochondrial transcription factor 1</fullName>
    </recommendedName>
</protein>
<dbReference type="GO" id="GO:0005759">
    <property type="term" value="C:mitochondrial matrix"/>
    <property type="evidence" value="ECO:0007669"/>
    <property type="project" value="TreeGrafter"/>
</dbReference>
<dbReference type="GO" id="GO:0003723">
    <property type="term" value="F:RNA binding"/>
    <property type="evidence" value="ECO:0007669"/>
    <property type="project" value="UniProtKB-KW"/>
</dbReference>
<dbReference type="PANTHER" id="PTHR11727">
    <property type="entry name" value="DIMETHYLADENOSINE TRANSFERASE"/>
    <property type="match status" value="1"/>
</dbReference>
<evidence type="ECO:0000256" key="7">
    <source>
        <dbReference type="ARBA" id="ARBA00024915"/>
    </source>
</evidence>
<reference evidence="9 10" key="1">
    <citation type="submission" date="2018-12" db="EMBL/GenBank/DDBJ databases">
        <title>Genome sequence and assembly of Colletotrichum trifolii.</title>
        <authorList>
            <person name="Gan P."/>
            <person name="Shirasu K."/>
        </authorList>
    </citation>
    <scope>NUCLEOTIDE SEQUENCE [LARGE SCALE GENOMIC DNA]</scope>
    <source>
        <strain evidence="9 10">543-2</strain>
    </source>
</reference>
<dbReference type="InterPro" id="IPR023165">
    <property type="entry name" value="rRNA_Ade_diMease-like_C"/>
</dbReference>
<dbReference type="PANTHER" id="PTHR11727:SF17">
    <property type="entry name" value="DIMETHYLADENOSINE TRANSFERASE 1, MITOCHONDRIAL"/>
    <property type="match status" value="1"/>
</dbReference>
<evidence type="ECO:0000256" key="8">
    <source>
        <dbReference type="SAM" id="MobiDB-lite"/>
    </source>
</evidence>
<dbReference type="InterPro" id="IPR001737">
    <property type="entry name" value="KsgA/Erm"/>
</dbReference>
<evidence type="ECO:0000256" key="6">
    <source>
        <dbReference type="ARBA" id="ARBA00022884"/>
    </source>
</evidence>
<evidence type="ECO:0000313" key="10">
    <source>
        <dbReference type="Proteomes" id="UP000295703"/>
    </source>
</evidence>
<dbReference type="Gene3D" id="3.40.50.150">
    <property type="entry name" value="Vaccinia Virus protein VP39"/>
    <property type="match status" value="1"/>
</dbReference>
<organism evidence="9 10">
    <name type="scientific">Colletotrichum trifolii</name>
    <dbReference type="NCBI Taxonomy" id="5466"/>
    <lineage>
        <taxon>Eukaryota</taxon>
        <taxon>Fungi</taxon>
        <taxon>Dikarya</taxon>
        <taxon>Ascomycota</taxon>
        <taxon>Pezizomycotina</taxon>
        <taxon>Sordariomycetes</taxon>
        <taxon>Hypocreomycetidae</taxon>
        <taxon>Glomerellales</taxon>
        <taxon>Glomerellaceae</taxon>
        <taxon>Colletotrichum</taxon>
        <taxon>Colletotrichum orbiculare species complex</taxon>
    </lineage>
</organism>
<name>A0A4R8QNX9_COLTR</name>
<dbReference type="GO" id="GO:0032259">
    <property type="term" value="P:methylation"/>
    <property type="evidence" value="ECO:0007669"/>
    <property type="project" value="UniProtKB-KW"/>
</dbReference>
<evidence type="ECO:0000256" key="3">
    <source>
        <dbReference type="ARBA" id="ARBA00022603"/>
    </source>
</evidence>
<dbReference type="GO" id="GO:0006391">
    <property type="term" value="P:transcription initiation at mitochondrial promoter"/>
    <property type="evidence" value="ECO:0007669"/>
    <property type="project" value="TreeGrafter"/>
</dbReference>
<dbReference type="Proteomes" id="UP000295703">
    <property type="component" value="Unassembled WGS sequence"/>
</dbReference>
<evidence type="ECO:0000256" key="5">
    <source>
        <dbReference type="ARBA" id="ARBA00022691"/>
    </source>
</evidence>
<dbReference type="Gene3D" id="1.10.8.100">
    <property type="entry name" value="Ribosomal RNA adenine dimethylase-like, domain 2"/>
    <property type="match status" value="1"/>
</dbReference>
<dbReference type="AlphaFoldDB" id="A0A4R8QNX9"/>
<comment type="caution">
    <text evidence="9">The sequence shown here is derived from an EMBL/GenBank/DDBJ whole genome shotgun (WGS) entry which is preliminary data.</text>
</comment>
<keyword evidence="6" id="KW-0694">RNA-binding</keyword>
<comment type="function">
    <text evidence="7">Mitochondrial transcription factor that confers selective promoter recognition on the core subunit of the yeast mitochondrial RNA polymerase. Interacts with DNA in a non-specific manner.</text>
</comment>
<dbReference type="GO" id="GO:0034246">
    <property type="term" value="F:mitochondrial transcription factor activity"/>
    <property type="evidence" value="ECO:0007669"/>
    <property type="project" value="TreeGrafter"/>
</dbReference>
<keyword evidence="5" id="KW-0949">S-adenosyl-L-methionine</keyword>
<evidence type="ECO:0000256" key="1">
    <source>
        <dbReference type="ARBA" id="ARBA00004173"/>
    </source>
</evidence>
<dbReference type="GO" id="GO:0008168">
    <property type="term" value="F:methyltransferase activity"/>
    <property type="evidence" value="ECO:0007669"/>
    <property type="project" value="UniProtKB-KW"/>
</dbReference>
<feature type="region of interest" description="Disordered" evidence="8">
    <location>
        <begin position="607"/>
        <end position="628"/>
    </location>
</feature>
<evidence type="ECO:0000256" key="2">
    <source>
        <dbReference type="ARBA" id="ARBA00013836"/>
    </source>
</evidence>
<evidence type="ECO:0000313" key="9">
    <source>
        <dbReference type="EMBL" id="TDZ40801.1"/>
    </source>
</evidence>
<feature type="compositionally biased region" description="Polar residues" evidence="8">
    <location>
        <begin position="617"/>
        <end position="628"/>
    </location>
</feature>
<accession>A0A4R8QNX9</accession>
<dbReference type="EMBL" id="RYZW01000152">
    <property type="protein sequence ID" value="TDZ40801.1"/>
    <property type="molecule type" value="Genomic_DNA"/>
</dbReference>
<proteinExistence type="predicted"/>